<dbReference type="Gene3D" id="3.40.140.10">
    <property type="entry name" value="Cytidine Deaminase, domain 2"/>
    <property type="match status" value="1"/>
</dbReference>
<dbReference type="Proteomes" id="UP000192591">
    <property type="component" value="Unassembled WGS sequence"/>
</dbReference>
<organism evidence="1 2">
    <name type="scientific">Saccharomonospora piscinae</name>
    <dbReference type="NCBI Taxonomy" id="687388"/>
    <lineage>
        <taxon>Bacteria</taxon>
        <taxon>Bacillati</taxon>
        <taxon>Actinomycetota</taxon>
        <taxon>Actinomycetes</taxon>
        <taxon>Pseudonocardiales</taxon>
        <taxon>Pseudonocardiaceae</taxon>
        <taxon>Saccharomonospora</taxon>
    </lineage>
</organism>
<dbReference type="NCBIfam" id="NF006155">
    <property type="entry name" value="PRK08298.1"/>
    <property type="match status" value="1"/>
</dbReference>
<evidence type="ECO:0008006" key="3">
    <source>
        <dbReference type="Google" id="ProtNLM"/>
    </source>
</evidence>
<gene>
    <name evidence="1" type="ORF">B1813_12780</name>
</gene>
<sequence length="139" mass="14876">MDLGTRLVAAAADLVDSRFPGRDWAGAAAMALDDGTLLTSTAPEVVNPAVELCHEVGALCEAYRIGRPVVASVCVVRADQGRGFWVLSPCGVCQERLRFYGPGVEVAVPEANAPALWRMVTLGELQPHWWATVFDGEPI</sequence>
<evidence type="ECO:0000313" key="2">
    <source>
        <dbReference type="Proteomes" id="UP000192591"/>
    </source>
</evidence>
<name>A0A1V9A7B2_SACPI</name>
<evidence type="ECO:0000313" key="1">
    <source>
        <dbReference type="EMBL" id="OQO92981.1"/>
    </source>
</evidence>
<proteinExistence type="predicted"/>
<dbReference type="AlphaFoldDB" id="A0A1V9A7B2"/>
<comment type="caution">
    <text evidence="1">The sequence shown here is derived from an EMBL/GenBank/DDBJ whole genome shotgun (WGS) entry which is preliminary data.</text>
</comment>
<dbReference type="GO" id="GO:0003824">
    <property type="term" value="F:catalytic activity"/>
    <property type="evidence" value="ECO:0007669"/>
    <property type="project" value="InterPro"/>
</dbReference>
<dbReference type="STRING" id="1962155.B1813_12780"/>
<dbReference type="CDD" id="cd01283">
    <property type="entry name" value="cytidine_deaminase"/>
    <property type="match status" value="1"/>
</dbReference>
<dbReference type="EMBL" id="MWIH01000005">
    <property type="protein sequence ID" value="OQO92981.1"/>
    <property type="molecule type" value="Genomic_DNA"/>
</dbReference>
<dbReference type="RefSeq" id="WP_081192018.1">
    <property type="nucleotide sequence ID" value="NZ_MWIH01000005.1"/>
</dbReference>
<reference evidence="1 2" key="1">
    <citation type="submission" date="2017-02" db="EMBL/GenBank/DDBJ databases">
        <title>Draft genome of Saccharomonospora sp. 154.</title>
        <authorList>
            <person name="Alonso-Carmona G.S."/>
            <person name="De La Haba R."/>
            <person name="Vera-Gargallo B."/>
            <person name="Sandoval-Trujillo A.H."/>
            <person name="Ramirez-Duran N."/>
            <person name="Ventosa A."/>
        </authorList>
    </citation>
    <scope>NUCLEOTIDE SEQUENCE [LARGE SCALE GENOMIC DNA]</scope>
    <source>
        <strain evidence="1 2">LRS4.154</strain>
    </source>
</reference>
<protein>
    <recommendedName>
        <fullName evidence="3">Cytidine deaminase</fullName>
    </recommendedName>
</protein>
<accession>A0A1V9A7B2</accession>
<dbReference type="SUPFAM" id="SSF53927">
    <property type="entry name" value="Cytidine deaminase-like"/>
    <property type="match status" value="1"/>
</dbReference>
<keyword evidence="2" id="KW-1185">Reference proteome</keyword>
<dbReference type="InterPro" id="IPR016193">
    <property type="entry name" value="Cytidine_deaminase-like"/>
</dbReference>